<dbReference type="RefSeq" id="WP_161697552.1">
    <property type="nucleotide sequence ID" value="NZ_JAAAMU010000005.1"/>
</dbReference>
<comment type="caution">
    <text evidence="1">The sequence shown here is derived from an EMBL/GenBank/DDBJ whole genome shotgun (WGS) entry which is preliminary data.</text>
</comment>
<dbReference type="EMBL" id="JAAAMU010000005">
    <property type="protein sequence ID" value="NBC69559.1"/>
    <property type="molecule type" value="Genomic_DNA"/>
</dbReference>
<name>A0A7X5C1L6_9BACL</name>
<sequence length="221" mass="26057">MNRYNLITAKNQVTPNYEIGGKEITFEIYVSPEEEVCVVGTVDNNYICWCSITKGADKDTNVEILNDLLTEPQERLYGTKFKVLESRYQEIMQWHSFTVSKAWHHDQYRYRSPVSNSFLGAPPYNNGIFLAAEIRAFFRKELRKCEYRLVDPVYVKVLQSYKRLLTMERSPEYYHHMLPVIDILKHEAYLKLCPDVDVRKLYLECLDLCSSLYNTYMSASR</sequence>
<evidence type="ECO:0000313" key="2">
    <source>
        <dbReference type="Proteomes" id="UP000558113"/>
    </source>
</evidence>
<evidence type="ECO:0000313" key="1">
    <source>
        <dbReference type="EMBL" id="NBC69559.1"/>
    </source>
</evidence>
<dbReference type="OrthoDB" id="2041058at2"/>
<keyword evidence="2" id="KW-1185">Reference proteome</keyword>
<reference evidence="1 2" key="1">
    <citation type="submission" date="2020-01" db="EMBL/GenBank/DDBJ databases">
        <title>Paenibacillus soybeanensis sp. nov. isolated from the nodules of soybean (Glycine max(L.) Merr).</title>
        <authorList>
            <person name="Wang H."/>
        </authorList>
    </citation>
    <scope>NUCLEOTIDE SEQUENCE [LARGE SCALE GENOMIC DNA]</scope>
    <source>
        <strain evidence="1 2">DSM 23054</strain>
    </source>
</reference>
<proteinExistence type="predicted"/>
<accession>A0A7X5C1L6</accession>
<gene>
    <name evidence="1" type="ORF">GT003_11195</name>
</gene>
<dbReference type="Proteomes" id="UP000558113">
    <property type="component" value="Unassembled WGS sequence"/>
</dbReference>
<organism evidence="1 2">
    <name type="scientific">Paenibacillus sacheonensis</name>
    <dbReference type="NCBI Taxonomy" id="742054"/>
    <lineage>
        <taxon>Bacteria</taxon>
        <taxon>Bacillati</taxon>
        <taxon>Bacillota</taxon>
        <taxon>Bacilli</taxon>
        <taxon>Bacillales</taxon>
        <taxon>Paenibacillaceae</taxon>
        <taxon>Paenibacillus</taxon>
    </lineage>
</organism>
<dbReference type="AlphaFoldDB" id="A0A7X5C1L6"/>
<protein>
    <submittedName>
        <fullName evidence="1">Uncharacterized protein</fullName>
    </submittedName>
</protein>